<gene>
    <name evidence="2" type="ORF">BXY53_1305</name>
</gene>
<sequence>MTQYPRLLPRTAAPDLRVPTVGGGVWDLSQRQAERFIMVNVYRGLHCPICSKYLAELNRLADDFQSKGVDTLVVSNDPQDRAERAKQEWGLDKLTVGYDLSLEEARRWNLYISSSNGVTSMGVEEPREFAEPGLFLMKPDRTLYFISIQNMPFARPSWRQVLGAVDFVVEKDYPARGEVPLSAAA</sequence>
<accession>A0A397Q5H5</accession>
<dbReference type="Pfam" id="PF00578">
    <property type="entry name" value="AhpC-TSA"/>
    <property type="match status" value="1"/>
</dbReference>
<dbReference type="InterPro" id="IPR013766">
    <property type="entry name" value="Thioredoxin_domain"/>
</dbReference>
<comment type="caution">
    <text evidence="2">The sequence shown here is derived from an EMBL/GenBank/DDBJ whole genome shotgun (WGS) entry which is preliminary data.</text>
</comment>
<evidence type="ECO:0000313" key="2">
    <source>
        <dbReference type="EMBL" id="RIA56203.1"/>
    </source>
</evidence>
<dbReference type="SUPFAM" id="SSF52833">
    <property type="entry name" value="Thioredoxin-like"/>
    <property type="match status" value="1"/>
</dbReference>
<feature type="domain" description="Thioredoxin" evidence="1">
    <location>
        <begin position="7"/>
        <end position="170"/>
    </location>
</feature>
<dbReference type="GO" id="GO:0016491">
    <property type="term" value="F:oxidoreductase activity"/>
    <property type="evidence" value="ECO:0007669"/>
    <property type="project" value="InterPro"/>
</dbReference>
<dbReference type="EMBL" id="QXDF01000001">
    <property type="protein sequence ID" value="RIA56203.1"/>
    <property type="molecule type" value="Genomic_DNA"/>
</dbReference>
<dbReference type="CDD" id="cd02970">
    <property type="entry name" value="PRX_like2"/>
    <property type="match status" value="1"/>
</dbReference>
<dbReference type="OrthoDB" id="9809746at2"/>
<keyword evidence="3" id="KW-1185">Reference proteome</keyword>
<reference evidence="2 3" key="1">
    <citation type="submission" date="2018-08" db="EMBL/GenBank/DDBJ databases">
        <title>Genomic Encyclopedia of Archaeal and Bacterial Type Strains, Phase II (KMG-II): from individual species to whole genera.</title>
        <authorList>
            <person name="Goeker M."/>
        </authorList>
    </citation>
    <scope>NUCLEOTIDE SEQUENCE [LARGE SCALE GENOMIC DNA]</scope>
    <source>
        <strain evidence="2 3">DSM 5002</strain>
    </source>
</reference>
<organism evidence="2 3">
    <name type="scientific">Dichotomicrobium thermohalophilum</name>
    <dbReference type="NCBI Taxonomy" id="933063"/>
    <lineage>
        <taxon>Bacteria</taxon>
        <taxon>Pseudomonadati</taxon>
        <taxon>Pseudomonadota</taxon>
        <taxon>Alphaproteobacteria</taxon>
        <taxon>Hyphomicrobiales</taxon>
        <taxon>Hyphomicrobiaceae</taxon>
        <taxon>Dichotomicrobium</taxon>
    </lineage>
</organism>
<dbReference type="RefSeq" id="WP_119061022.1">
    <property type="nucleotide sequence ID" value="NZ_QXDF01000001.1"/>
</dbReference>
<dbReference type="InterPro" id="IPR036249">
    <property type="entry name" value="Thioredoxin-like_sf"/>
</dbReference>
<dbReference type="PROSITE" id="PS51352">
    <property type="entry name" value="THIOREDOXIN_2"/>
    <property type="match status" value="1"/>
</dbReference>
<dbReference type="GO" id="GO:0016209">
    <property type="term" value="F:antioxidant activity"/>
    <property type="evidence" value="ECO:0007669"/>
    <property type="project" value="InterPro"/>
</dbReference>
<name>A0A397Q5H5_9HYPH</name>
<proteinExistence type="predicted"/>
<dbReference type="Gene3D" id="3.40.30.10">
    <property type="entry name" value="Glutaredoxin"/>
    <property type="match status" value="1"/>
</dbReference>
<dbReference type="AlphaFoldDB" id="A0A397Q5H5"/>
<dbReference type="InterPro" id="IPR000866">
    <property type="entry name" value="AhpC/TSA"/>
</dbReference>
<protein>
    <submittedName>
        <fullName evidence="2">Peroxiredoxin</fullName>
    </submittedName>
</protein>
<evidence type="ECO:0000313" key="3">
    <source>
        <dbReference type="Proteomes" id="UP000266273"/>
    </source>
</evidence>
<dbReference type="Proteomes" id="UP000266273">
    <property type="component" value="Unassembled WGS sequence"/>
</dbReference>
<evidence type="ECO:0000259" key="1">
    <source>
        <dbReference type="PROSITE" id="PS51352"/>
    </source>
</evidence>